<dbReference type="Gene3D" id="3.50.50.60">
    <property type="entry name" value="FAD/NAD(P)-binding domain"/>
    <property type="match status" value="1"/>
</dbReference>
<dbReference type="GO" id="GO:0071949">
    <property type="term" value="F:FAD binding"/>
    <property type="evidence" value="ECO:0007669"/>
    <property type="project" value="InterPro"/>
</dbReference>
<dbReference type="PANTHER" id="PTHR45934">
    <property type="entry name" value="FAD/NAD(P)-BINDING OXIDOREDUCTASE FAMILY PROTEIN"/>
    <property type="match status" value="1"/>
</dbReference>
<name>A0AA41VXU5_PAPNU</name>
<evidence type="ECO:0000259" key="4">
    <source>
        <dbReference type="Pfam" id="PF01494"/>
    </source>
</evidence>
<dbReference type="SUPFAM" id="SSF51905">
    <property type="entry name" value="FAD/NAD(P)-binding domain"/>
    <property type="match status" value="1"/>
</dbReference>
<evidence type="ECO:0000313" key="6">
    <source>
        <dbReference type="Proteomes" id="UP001177140"/>
    </source>
</evidence>
<organism evidence="5 6">
    <name type="scientific">Papaver nudicaule</name>
    <name type="common">Iceland poppy</name>
    <dbReference type="NCBI Taxonomy" id="74823"/>
    <lineage>
        <taxon>Eukaryota</taxon>
        <taxon>Viridiplantae</taxon>
        <taxon>Streptophyta</taxon>
        <taxon>Embryophyta</taxon>
        <taxon>Tracheophyta</taxon>
        <taxon>Spermatophyta</taxon>
        <taxon>Magnoliopsida</taxon>
        <taxon>Ranunculales</taxon>
        <taxon>Papaveraceae</taxon>
        <taxon>Papaveroideae</taxon>
        <taxon>Papaver</taxon>
    </lineage>
</organism>
<sequence length="402" mass="44575">MADYIEENKIVIIGGGICGLATALALHKKGLESVVLERSDKLRTTGATILIHTNGWRALDQLGVGNQLREIGHLITRYRGISLDDGKEEEASLMKEELRCLKRLELVQILADNLPVNTIRFGCHTVSVKLDPLTSQPILQLHDGTSIKCKVVIGCDGVNSVVSEFVGLKATRNFSTRGVRGFTSYPSGHGFSDDFFKIRKDNRIFCRNPVNKNLMYWFVGLPSSCDLGVSSEPELIKQVTIKSIMDFPPDVIELVKKTDLDTLTLTNLRYRPPWDISLGKFRKGTVIVAGDAMHIMGPFLGQGGSAALEDAVVLARNLAKEMCVKAFKITEKQVMQVKIGAAMDRFVRERKMRLIQLSSHTYLIGMLLEPSSGKFTKLLIIIALVIFFSNSQGHVQYNCGHL</sequence>
<evidence type="ECO:0000256" key="2">
    <source>
        <dbReference type="ARBA" id="ARBA00023033"/>
    </source>
</evidence>
<dbReference type="Proteomes" id="UP001177140">
    <property type="component" value="Unassembled WGS sequence"/>
</dbReference>
<comment type="caution">
    <text evidence="5">The sequence shown here is derived from an EMBL/GenBank/DDBJ whole genome shotgun (WGS) entry which is preliminary data.</text>
</comment>
<dbReference type="EMBL" id="JAJJMA010316654">
    <property type="protein sequence ID" value="MCL7049492.1"/>
    <property type="molecule type" value="Genomic_DNA"/>
</dbReference>
<evidence type="ECO:0000256" key="3">
    <source>
        <dbReference type="ARBA" id="ARBA00024018"/>
    </source>
</evidence>
<dbReference type="GO" id="GO:0004497">
    <property type="term" value="F:monooxygenase activity"/>
    <property type="evidence" value="ECO:0007669"/>
    <property type="project" value="UniProtKB-KW"/>
</dbReference>
<dbReference type="InterPro" id="IPR044560">
    <property type="entry name" value="MOase"/>
</dbReference>
<keyword evidence="1" id="KW-0560">Oxidoreductase</keyword>
<protein>
    <recommendedName>
        <fullName evidence="4">FAD-binding domain-containing protein</fullName>
    </recommendedName>
</protein>
<gene>
    <name evidence="5" type="ORF">MKW94_027752</name>
</gene>
<dbReference type="AlphaFoldDB" id="A0AA41VXU5"/>
<dbReference type="PRINTS" id="PR00420">
    <property type="entry name" value="RNGMNOXGNASE"/>
</dbReference>
<accession>A0AA41VXU5</accession>
<dbReference type="PANTHER" id="PTHR45934:SF2">
    <property type="entry name" value="MONOOXYGENASE 1"/>
    <property type="match status" value="1"/>
</dbReference>
<feature type="domain" description="FAD-binding" evidence="4">
    <location>
        <begin position="9"/>
        <end position="321"/>
    </location>
</feature>
<reference evidence="5" key="1">
    <citation type="submission" date="2022-03" db="EMBL/GenBank/DDBJ databases">
        <title>A functionally conserved STORR gene fusion in Papaver species that diverged 16.8 million years ago.</title>
        <authorList>
            <person name="Catania T."/>
        </authorList>
    </citation>
    <scope>NUCLEOTIDE SEQUENCE</scope>
    <source>
        <strain evidence="5">S-191538</strain>
    </source>
</reference>
<evidence type="ECO:0000313" key="5">
    <source>
        <dbReference type="EMBL" id="MCL7049492.1"/>
    </source>
</evidence>
<evidence type="ECO:0000256" key="1">
    <source>
        <dbReference type="ARBA" id="ARBA00023002"/>
    </source>
</evidence>
<comment type="similarity">
    <text evidence="3">Belongs to the 3-hydroxybenzoate 6-hydroxylase family.</text>
</comment>
<dbReference type="InterPro" id="IPR036188">
    <property type="entry name" value="FAD/NAD-bd_sf"/>
</dbReference>
<dbReference type="InterPro" id="IPR002938">
    <property type="entry name" value="FAD-bd"/>
</dbReference>
<dbReference type="Pfam" id="PF01494">
    <property type="entry name" value="FAD_binding_3"/>
    <property type="match status" value="1"/>
</dbReference>
<keyword evidence="2" id="KW-0503">Monooxygenase</keyword>
<keyword evidence="6" id="KW-1185">Reference proteome</keyword>
<proteinExistence type="inferred from homology"/>